<evidence type="ECO:0000256" key="12">
    <source>
        <dbReference type="ARBA" id="ARBA00037530"/>
    </source>
</evidence>
<dbReference type="CDD" id="cd03257">
    <property type="entry name" value="ABC_NikE_OppD_transporters"/>
    <property type="match status" value="1"/>
</dbReference>
<comment type="caution">
    <text evidence="19">The sequence shown here is derived from an EMBL/GenBank/DDBJ whole genome shotgun (WGS) entry which is preliminary data.</text>
</comment>
<dbReference type="InterPro" id="IPR003593">
    <property type="entry name" value="AAA+_ATPase"/>
</dbReference>
<evidence type="ECO:0000256" key="8">
    <source>
        <dbReference type="ARBA" id="ARBA00022801"/>
    </source>
</evidence>
<dbReference type="PANTHER" id="PTHR43776">
    <property type="entry name" value="TRANSPORT ATP-BINDING PROTEIN"/>
    <property type="match status" value="1"/>
</dbReference>
<feature type="region of interest" description="Disordered" evidence="17">
    <location>
        <begin position="276"/>
        <end position="301"/>
    </location>
</feature>
<keyword evidence="10" id="KW-1278">Translocase</keyword>
<dbReference type="SUPFAM" id="SSF52540">
    <property type="entry name" value="P-loop containing nucleoside triphosphate hydrolases"/>
    <property type="match status" value="1"/>
</dbReference>
<evidence type="ECO:0000256" key="13">
    <source>
        <dbReference type="ARBA" id="ARBA00038416"/>
    </source>
</evidence>
<evidence type="ECO:0000256" key="16">
    <source>
        <dbReference type="ARBA" id="ARBA00047640"/>
    </source>
</evidence>
<dbReference type="InterPro" id="IPR050319">
    <property type="entry name" value="ABC_transp_ATP-bind"/>
</dbReference>
<evidence type="ECO:0000256" key="7">
    <source>
        <dbReference type="ARBA" id="ARBA00022741"/>
    </source>
</evidence>
<dbReference type="PANTHER" id="PTHR43776:SF15">
    <property type="entry name" value="GLUTATHIONE IMPORT ATP-BINDING PROTEIN GSIA"/>
    <property type="match status" value="1"/>
</dbReference>
<dbReference type="SMART" id="SM00382">
    <property type="entry name" value="AAA"/>
    <property type="match status" value="1"/>
</dbReference>
<organism evidence="19 20">
    <name type="scientific">Plastoroseomonas hellenica</name>
    <dbReference type="NCBI Taxonomy" id="2687306"/>
    <lineage>
        <taxon>Bacteria</taxon>
        <taxon>Pseudomonadati</taxon>
        <taxon>Pseudomonadota</taxon>
        <taxon>Alphaproteobacteria</taxon>
        <taxon>Acetobacterales</taxon>
        <taxon>Acetobacteraceae</taxon>
        <taxon>Plastoroseomonas</taxon>
    </lineage>
</organism>
<dbReference type="InterPro" id="IPR027417">
    <property type="entry name" value="P-loop_NTPase"/>
</dbReference>
<evidence type="ECO:0000256" key="2">
    <source>
        <dbReference type="ARBA" id="ARBA00011469"/>
    </source>
</evidence>
<evidence type="ECO:0000259" key="18">
    <source>
        <dbReference type="PROSITE" id="PS50893"/>
    </source>
</evidence>
<dbReference type="EC" id="7.4.2.10" evidence="14"/>
<evidence type="ECO:0000256" key="10">
    <source>
        <dbReference type="ARBA" id="ARBA00022967"/>
    </source>
</evidence>
<comment type="subunit">
    <text evidence="2">The complex is composed of two ATP-binding proteins (GsiA), two transmembrane proteins (GsiC and GsiD) and a solute-binding protein (GsiB).</text>
</comment>
<feature type="region of interest" description="Disordered" evidence="17">
    <location>
        <begin position="1"/>
        <end position="22"/>
    </location>
</feature>
<dbReference type="NCBIfam" id="TIGR01727">
    <property type="entry name" value="oligo_HPY"/>
    <property type="match status" value="1"/>
</dbReference>
<dbReference type="Gene3D" id="3.40.50.300">
    <property type="entry name" value="P-loop containing nucleotide triphosphate hydrolases"/>
    <property type="match status" value="1"/>
</dbReference>
<proteinExistence type="inferred from homology"/>
<gene>
    <name evidence="19" type="ORF">GXW71_22460</name>
</gene>
<evidence type="ECO:0000256" key="1">
    <source>
        <dbReference type="ARBA" id="ARBA00004417"/>
    </source>
</evidence>
<evidence type="ECO:0000256" key="17">
    <source>
        <dbReference type="SAM" id="MobiDB-lite"/>
    </source>
</evidence>
<evidence type="ECO:0000313" key="20">
    <source>
        <dbReference type="Proteomes" id="UP001196870"/>
    </source>
</evidence>
<comment type="function">
    <text evidence="12">Part of the ABC transporter complex GsiABCD involved in glutathione import. Responsible for energy coupling to the transport system.</text>
</comment>
<dbReference type="Pfam" id="PF08352">
    <property type="entry name" value="oligo_HPY"/>
    <property type="match status" value="1"/>
</dbReference>
<dbReference type="GO" id="GO:0005524">
    <property type="term" value="F:ATP binding"/>
    <property type="evidence" value="ECO:0007669"/>
    <property type="project" value="UniProtKB-KW"/>
</dbReference>
<keyword evidence="8" id="KW-0378">Hydrolase</keyword>
<keyword evidence="11" id="KW-0472">Membrane</keyword>
<accession>A0ABS5F4S4</accession>
<comment type="catalytic activity">
    <reaction evidence="16">
        <text>glutathione(out) + ATP + H2O = glutathione(in) + ADP + phosphate + H(+)</text>
        <dbReference type="Rhea" id="RHEA:29791"/>
        <dbReference type="ChEBI" id="CHEBI:15377"/>
        <dbReference type="ChEBI" id="CHEBI:15378"/>
        <dbReference type="ChEBI" id="CHEBI:30616"/>
        <dbReference type="ChEBI" id="CHEBI:43474"/>
        <dbReference type="ChEBI" id="CHEBI:57925"/>
        <dbReference type="ChEBI" id="CHEBI:456216"/>
        <dbReference type="EC" id="7.4.2.10"/>
    </reaction>
</comment>
<feature type="compositionally biased region" description="Basic and acidic residues" evidence="17">
    <location>
        <begin position="280"/>
        <end position="289"/>
    </location>
</feature>
<evidence type="ECO:0000256" key="4">
    <source>
        <dbReference type="ARBA" id="ARBA00022475"/>
    </source>
</evidence>
<evidence type="ECO:0000256" key="3">
    <source>
        <dbReference type="ARBA" id="ARBA00022448"/>
    </source>
</evidence>
<evidence type="ECO:0000313" key="19">
    <source>
        <dbReference type="EMBL" id="MBR0667140.1"/>
    </source>
</evidence>
<reference evidence="20" key="1">
    <citation type="journal article" date="2021" name="Syst. Appl. Microbiol.">
        <title>Roseomonas hellenica sp. nov., isolated from roots of wild-growing Alkanna tinctoria.</title>
        <authorList>
            <person name="Rat A."/>
            <person name="Naranjo H.D."/>
            <person name="Lebbe L."/>
            <person name="Cnockaert M."/>
            <person name="Krigas N."/>
            <person name="Grigoriadou K."/>
            <person name="Maloupa E."/>
            <person name="Willems A."/>
        </authorList>
    </citation>
    <scope>NUCLEOTIDE SEQUENCE [LARGE SCALE GENOMIC DNA]</scope>
    <source>
        <strain evidence="20">LMG 31523</strain>
    </source>
</reference>
<dbReference type="PROSITE" id="PS50893">
    <property type="entry name" value="ABC_TRANSPORTER_2"/>
    <property type="match status" value="1"/>
</dbReference>
<name>A0ABS5F4S4_9PROT</name>
<evidence type="ECO:0000256" key="6">
    <source>
        <dbReference type="ARBA" id="ARBA00022737"/>
    </source>
</evidence>
<dbReference type="InterPro" id="IPR017871">
    <property type="entry name" value="ABC_transporter-like_CS"/>
</dbReference>
<keyword evidence="6" id="KW-0677">Repeat</keyword>
<keyword evidence="7" id="KW-0547">Nucleotide-binding</keyword>
<feature type="domain" description="ABC transporter" evidence="18">
    <location>
        <begin position="24"/>
        <end position="274"/>
    </location>
</feature>
<dbReference type="InterPro" id="IPR003439">
    <property type="entry name" value="ABC_transporter-like_ATP-bd"/>
</dbReference>
<evidence type="ECO:0000256" key="14">
    <source>
        <dbReference type="ARBA" id="ARBA00039050"/>
    </source>
</evidence>
<dbReference type="Pfam" id="PF00005">
    <property type="entry name" value="ABC_tran"/>
    <property type="match status" value="1"/>
</dbReference>
<keyword evidence="3" id="KW-0813">Transport</keyword>
<comment type="subcellular location">
    <subcellularLocation>
        <location evidence="1">Cell inner membrane</location>
        <topology evidence="1">Peripheral membrane protein</topology>
    </subcellularLocation>
</comment>
<keyword evidence="20" id="KW-1185">Reference proteome</keyword>
<keyword evidence="5" id="KW-0997">Cell inner membrane</keyword>
<evidence type="ECO:0000256" key="11">
    <source>
        <dbReference type="ARBA" id="ARBA00023136"/>
    </source>
</evidence>
<evidence type="ECO:0000256" key="15">
    <source>
        <dbReference type="ARBA" id="ARBA00041187"/>
    </source>
</evidence>
<protein>
    <recommendedName>
        <fullName evidence="15">Glutathione import ATP-binding protein GsiA</fullName>
        <ecNumber evidence="14">7.4.2.10</ecNumber>
    </recommendedName>
</protein>
<dbReference type="EMBL" id="JAAGBB010000030">
    <property type="protein sequence ID" value="MBR0667140.1"/>
    <property type="molecule type" value="Genomic_DNA"/>
</dbReference>
<evidence type="ECO:0000256" key="9">
    <source>
        <dbReference type="ARBA" id="ARBA00022840"/>
    </source>
</evidence>
<dbReference type="InterPro" id="IPR013563">
    <property type="entry name" value="Oligopep_ABC_C"/>
</dbReference>
<keyword evidence="4" id="KW-1003">Cell membrane</keyword>
<sequence length="352" mass="37972">MAMTSFAVEENDGRDRGGPRQPLLTVQGLKKHFPIRGGIFGRVSARVRAVDGISFAVRKGETLGIVGESGCGKSTVARLLMRLIMPDAGEQIFDGDAVGERGGISVAEMRRQVQMVFQDSASSLNPRMPVQNSIAFGPIALGTRQAEAIGMARELLVKVGLNPALFGGRYPHELSGGQKQRINIARALAMKPRMIILDEAVSALDKSVEAQVLNLLQALKRDLNLTYIFISHDLGVVRWISDRVMVMYLGEVVEIGPADALYASPRHPYTRALLASRPALDPDQRREEAPVSGDPPNPINPPAGCRFHTRCPHAEAVCSARAPMLSAGGDDAHLAACHMQDPSSGHSQALRH</sequence>
<comment type="similarity">
    <text evidence="13">Belongs to the ABC transporter superfamily. Glutathione importer (TC 3.A.1.5.11) family.</text>
</comment>
<dbReference type="Proteomes" id="UP001196870">
    <property type="component" value="Unassembled WGS sequence"/>
</dbReference>
<keyword evidence="9 19" id="KW-0067">ATP-binding</keyword>
<dbReference type="PROSITE" id="PS00211">
    <property type="entry name" value="ABC_TRANSPORTER_1"/>
    <property type="match status" value="1"/>
</dbReference>
<evidence type="ECO:0000256" key="5">
    <source>
        <dbReference type="ARBA" id="ARBA00022519"/>
    </source>
</evidence>